<dbReference type="InterPro" id="IPR029058">
    <property type="entry name" value="AB_hydrolase_fold"/>
</dbReference>
<accession>A0AAN5C566</accession>
<feature type="transmembrane region" description="Helical" evidence="4">
    <location>
        <begin position="49"/>
        <end position="72"/>
    </location>
</feature>
<reference evidence="7" key="1">
    <citation type="submission" date="2022-10" db="EMBL/GenBank/DDBJ databases">
        <title>Genome assembly of Pristionchus species.</title>
        <authorList>
            <person name="Yoshida K."/>
            <person name="Sommer R.J."/>
        </authorList>
    </citation>
    <scope>NUCLEOTIDE SEQUENCE [LARGE SCALE GENOMIC DNA]</scope>
    <source>
        <strain evidence="7">RS5460</strain>
    </source>
</reference>
<evidence type="ECO:0000256" key="1">
    <source>
        <dbReference type="ARBA" id="ARBA00010515"/>
    </source>
</evidence>
<keyword evidence="2" id="KW-0378">Hydrolase</keyword>
<dbReference type="EMBL" id="BTRK01000001">
    <property type="protein sequence ID" value="GMR30437.1"/>
    <property type="molecule type" value="Genomic_DNA"/>
</dbReference>
<evidence type="ECO:0000256" key="4">
    <source>
        <dbReference type="SAM" id="Phobius"/>
    </source>
</evidence>
<comment type="similarity">
    <text evidence="1">Belongs to the 'GDXG' lipolytic enzyme family.</text>
</comment>
<gene>
    <name evidence="6" type="ORF">PMAYCL1PPCAC_00632</name>
</gene>
<dbReference type="InterPro" id="IPR050300">
    <property type="entry name" value="GDXG_lipolytic_enzyme"/>
</dbReference>
<feature type="active site" evidence="3">
    <location>
        <position position="385"/>
    </location>
</feature>
<dbReference type="AlphaFoldDB" id="A0AAN5C566"/>
<keyword evidence="4" id="KW-0812">Transmembrane</keyword>
<dbReference type="PANTHER" id="PTHR48081:SF8">
    <property type="entry name" value="ALPHA_BETA HYDROLASE FOLD-3 DOMAIN-CONTAINING PROTEIN-RELATED"/>
    <property type="match status" value="1"/>
</dbReference>
<proteinExistence type="inferred from homology"/>
<dbReference type="Gene3D" id="3.40.50.1820">
    <property type="entry name" value="alpha/beta hydrolase"/>
    <property type="match status" value="1"/>
</dbReference>
<name>A0AAN5C566_9BILA</name>
<keyword evidence="7" id="KW-1185">Reference proteome</keyword>
<evidence type="ECO:0000313" key="7">
    <source>
        <dbReference type="Proteomes" id="UP001328107"/>
    </source>
</evidence>
<evidence type="ECO:0000313" key="6">
    <source>
        <dbReference type="EMBL" id="GMR30437.1"/>
    </source>
</evidence>
<dbReference type="PIRSF" id="PIRSF037251">
    <property type="entry name" value="Arylacetamide_deacetylase"/>
    <property type="match status" value="1"/>
</dbReference>
<dbReference type="InterPro" id="IPR017157">
    <property type="entry name" value="Arylacetamide_deacetylase"/>
</dbReference>
<evidence type="ECO:0000256" key="3">
    <source>
        <dbReference type="PIRSR" id="PIRSR037251-1"/>
    </source>
</evidence>
<dbReference type="PANTHER" id="PTHR48081">
    <property type="entry name" value="AB HYDROLASE SUPERFAMILY PROTEIN C4A8.06C"/>
    <property type="match status" value="1"/>
</dbReference>
<sequence length="441" mass="49022">MVTSVIVDLTVYLPSVLLAPPYLAHLALRRGMAATLSLLAAFASLLPSLILPVFAVACCPVLLIFVVLHIPLPACIADRKKLYITELILRVTGEYGGELVEMLAGPEWRNWYLRAVMAAGFYLPIPNTGEVEYSWTVLGGVETRVLRPADPEERRDRTIVYIHGGGWATMRPQYYDHALAWLVLRLGCTIFAVDYRLAPEHPYPAAVEDCEAAVMALSKRKLSEYGLTPGHICVMGDSAGGNLSAVISRRLRKQKLIKCQVLIYPVTTVFGFSLPSYREYFSECAGSALLNPFSMARWILFYLDIDANSANVQKLIAAEHVPSRGASKVLDGILNRYERVLDKYFPDERLSKQFLSRGLDPDVSPLLAPDLDGCPPTMVLTAGVDVLRDEGRAYAKRLSAAGVEVEDRHYPNAYHGILNMPYSATRKQMKRDIAEYLDKNL</sequence>
<dbReference type="Proteomes" id="UP001328107">
    <property type="component" value="Unassembled WGS sequence"/>
</dbReference>
<feature type="active site" evidence="3">
    <location>
        <position position="238"/>
    </location>
</feature>
<evidence type="ECO:0000259" key="5">
    <source>
        <dbReference type="Pfam" id="PF07859"/>
    </source>
</evidence>
<dbReference type="GO" id="GO:0016020">
    <property type="term" value="C:membrane"/>
    <property type="evidence" value="ECO:0007669"/>
    <property type="project" value="InterPro"/>
</dbReference>
<keyword evidence="4" id="KW-0472">Membrane</keyword>
<keyword evidence="4" id="KW-1133">Transmembrane helix</keyword>
<feature type="domain" description="Alpha/beta hydrolase fold-3" evidence="5">
    <location>
        <begin position="159"/>
        <end position="310"/>
    </location>
</feature>
<dbReference type="Pfam" id="PF07859">
    <property type="entry name" value="Abhydrolase_3"/>
    <property type="match status" value="2"/>
</dbReference>
<feature type="domain" description="Alpha/beta hydrolase fold-3" evidence="5">
    <location>
        <begin position="360"/>
        <end position="418"/>
    </location>
</feature>
<dbReference type="SUPFAM" id="SSF53474">
    <property type="entry name" value="alpha/beta-Hydrolases"/>
    <property type="match status" value="1"/>
</dbReference>
<dbReference type="InterPro" id="IPR013094">
    <property type="entry name" value="AB_hydrolase_3"/>
</dbReference>
<evidence type="ECO:0000256" key="2">
    <source>
        <dbReference type="ARBA" id="ARBA00022801"/>
    </source>
</evidence>
<feature type="active site" evidence="3">
    <location>
        <position position="415"/>
    </location>
</feature>
<comment type="caution">
    <text evidence="6">The sequence shown here is derived from an EMBL/GenBank/DDBJ whole genome shotgun (WGS) entry which is preliminary data.</text>
</comment>
<dbReference type="GO" id="GO:0052689">
    <property type="term" value="F:carboxylic ester hydrolase activity"/>
    <property type="evidence" value="ECO:0007669"/>
    <property type="project" value="InterPro"/>
</dbReference>
<organism evidence="6 7">
    <name type="scientific">Pristionchus mayeri</name>
    <dbReference type="NCBI Taxonomy" id="1317129"/>
    <lineage>
        <taxon>Eukaryota</taxon>
        <taxon>Metazoa</taxon>
        <taxon>Ecdysozoa</taxon>
        <taxon>Nematoda</taxon>
        <taxon>Chromadorea</taxon>
        <taxon>Rhabditida</taxon>
        <taxon>Rhabditina</taxon>
        <taxon>Diplogasteromorpha</taxon>
        <taxon>Diplogasteroidea</taxon>
        <taxon>Neodiplogasteridae</taxon>
        <taxon>Pristionchus</taxon>
    </lineage>
</organism>
<protein>
    <recommendedName>
        <fullName evidence="5">Alpha/beta hydrolase fold-3 domain-containing protein</fullName>
    </recommendedName>
</protein>